<keyword evidence="2" id="KW-1185">Reference proteome</keyword>
<name>A0ABD0L6M3_9CAEN</name>
<dbReference type="Proteomes" id="UP001519460">
    <property type="component" value="Unassembled WGS sequence"/>
</dbReference>
<evidence type="ECO:0000313" key="1">
    <source>
        <dbReference type="EMBL" id="KAK7495004.1"/>
    </source>
</evidence>
<gene>
    <name evidence="1" type="ORF">BaRGS_00013644</name>
</gene>
<dbReference type="EMBL" id="JACVVK020000078">
    <property type="protein sequence ID" value="KAK7495004.1"/>
    <property type="molecule type" value="Genomic_DNA"/>
</dbReference>
<proteinExistence type="predicted"/>
<organism evidence="1 2">
    <name type="scientific">Batillaria attramentaria</name>
    <dbReference type="NCBI Taxonomy" id="370345"/>
    <lineage>
        <taxon>Eukaryota</taxon>
        <taxon>Metazoa</taxon>
        <taxon>Spiralia</taxon>
        <taxon>Lophotrochozoa</taxon>
        <taxon>Mollusca</taxon>
        <taxon>Gastropoda</taxon>
        <taxon>Caenogastropoda</taxon>
        <taxon>Sorbeoconcha</taxon>
        <taxon>Cerithioidea</taxon>
        <taxon>Batillariidae</taxon>
        <taxon>Batillaria</taxon>
    </lineage>
</organism>
<reference evidence="1 2" key="1">
    <citation type="journal article" date="2023" name="Sci. Data">
        <title>Genome assembly of the Korean intertidal mud-creeper Batillaria attramentaria.</title>
        <authorList>
            <person name="Patra A.K."/>
            <person name="Ho P.T."/>
            <person name="Jun S."/>
            <person name="Lee S.J."/>
            <person name="Kim Y."/>
            <person name="Won Y.J."/>
        </authorList>
    </citation>
    <scope>NUCLEOTIDE SEQUENCE [LARGE SCALE GENOMIC DNA]</scope>
    <source>
        <strain evidence="1">Wonlab-2016</strain>
    </source>
</reference>
<protein>
    <submittedName>
        <fullName evidence="1">Uncharacterized protein</fullName>
    </submittedName>
</protein>
<dbReference type="AlphaFoldDB" id="A0ABD0L6M3"/>
<comment type="caution">
    <text evidence="1">The sequence shown here is derived from an EMBL/GenBank/DDBJ whole genome shotgun (WGS) entry which is preliminary data.</text>
</comment>
<accession>A0ABD0L6M3</accession>
<sequence>MWVLPPFCSQNSRKLGQRPNVVHHFSIDECAIEFVPVLDQRAVTGLVALKLHIYLQCHWRCGEDWVLENNAPGLRCGWVLAAVGPGLIGPGLGRQTENGCLENKVIFEIHALLYWRLDLAAKCQKFPNSP</sequence>
<evidence type="ECO:0000313" key="2">
    <source>
        <dbReference type="Proteomes" id="UP001519460"/>
    </source>
</evidence>